<dbReference type="GeneID" id="41961852"/>
<dbReference type="Proteomes" id="UP000515153">
    <property type="component" value="Unplaced"/>
</dbReference>
<evidence type="ECO:0000313" key="3">
    <source>
        <dbReference type="RefSeq" id="XP_030981651.1"/>
    </source>
</evidence>
<organism evidence="2 3">
    <name type="scientific">Pyricularia grisea</name>
    <name type="common">Crabgrass-specific blast fungus</name>
    <name type="synonym">Magnaporthe grisea</name>
    <dbReference type="NCBI Taxonomy" id="148305"/>
    <lineage>
        <taxon>Eukaryota</taxon>
        <taxon>Fungi</taxon>
        <taxon>Dikarya</taxon>
        <taxon>Ascomycota</taxon>
        <taxon>Pezizomycotina</taxon>
        <taxon>Sordariomycetes</taxon>
        <taxon>Sordariomycetidae</taxon>
        <taxon>Magnaporthales</taxon>
        <taxon>Pyriculariaceae</taxon>
        <taxon>Pyricularia</taxon>
    </lineage>
</organism>
<accession>A0A6P8B341</accession>
<dbReference type="RefSeq" id="XP_030981651.1">
    <property type="nucleotide sequence ID" value="XM_031126943.1"/>
</dbReference>
<feature type="region of interest" description="Disordered" evidence="1">
    <location>
        <begin position="1"/>
        <end position="34"/>
    </location>
</feature>
<reference evidence="3" key="2">
    <citation type="submission" date="2019-10" db="EMBL/GenBank/DDBJ databases">
        <authorList>
            <consortium name="NCBI Genome Project"/>
        </authorList>
    </citation>
    <scope>NUCLEOTIDE SEQUENCE</scope>
    <source>
        <strain evidence="3">NI907</strain>
    </source>
</reference>
<reference evidence="3" key="3">
    <citation type="submission" date="2025-08" db="UniProtKB">
        <authorList>
            <consortium name="RefSeq"/>
        </authorList>
    </citation>
    <scope>IDENTIFICATION</scope>
    <source>
        <strain evidence="3">NI907</strain>
    </source>
</reference>
<evidence type="ECO:0000313" key="2">
    <source>
        <dbReference type="Proteomes" id="UP000515153"/>
    </source>
</evidence>
<keyword evidence="2" id="KW-1185">Reference proteome</keyword>
<name>A0A6P8B341_PYRGI</name>
<gene>
    <name evidence="3" type="ORF">PgNI_06924</name>
</gene>
<evidence type="ECO:0000256" key="1">
    <source>
        <dbReference type="SAM" id="MobiDB-lite"/>
    </source>
</evidence>
<proteinExistence type="predicted"/>
<feature type="region of interest" description="Disordered" evidence="1">
    <location>
        <begin position="52"/>
        <end position="71"/>
    </location>
</feature>
<reference evidence="3" key="1">
    <citation type="journal article" date="2019" name="Mol. Biol. Evol.">
        <title>Blast fungal genomes show frequent chromosomal changes, gene gains and losses, and effector gene turnover.</title>
        <authorList>
            <person name="Gomez Luciano L.B."/>
            <person name="Jason Tsai I."/>
            <person name="Chuma I."/>
            <person name="Tosa Y."/>
            <person name="Chen Y.H."/>
            <person name="Li J.Y."/>
            <person name="Li M.Y."/>
            <person name="Jade Lu M.Y."/>
            <person name="Nakayashiki H."/>
            <person name="Li W.H."/>
        </authorList>
    </citation>
    <scope>NUCLEOTIDE SEQUENCE</scope>
    <source>
        <strain evidence="3">NI907</strain>
    </source>
</reference>
<sequence length="108" mass="11895">METGKGGPHDLGEEFDWSQMPGCDNHLPPKHESSVSRVASLRSHYHIEQVSFSHSEVGANPNQSLLGTEPTQASKANATLYKTGPQAQSQVSITEWMHALFDTVMYIN</sequence>
<dbReference type="AlphaFoldDB" id="A0A6P8B341"/>
<dbReference type="KEGG" id="pgri:PgNI_06924"/>
<protein>
    <submittedName>
        <fullName evidence="3">Uncharacterized protein</fullName>
    </submittedName>
</protein>